<dbReference type="PANTHER" id="PTHR30121">
    <property type="entry name" value="UNCHARACTERIZED PROTEIN YJGR-RELATED"/>
    <property type="match status" value="1"/>
</dbReference>
<dbReference type="RefSeq" id="WP_235132343.1">
    <property type="nucleotide sequence ID" value="NZ_JACSGT010000002.1"/>
</dbReference>
<keyword evidence="4" id="KW-1185">Reference proteome</keyword>
<evidence type="ECO:0000259" key="2">
    <source>
        <dbReference type="Pfam" id="PF01935"/>
    </source>
</evidence>
<dbReference type="PANTHER" id="PTHR30121:SF6">
    <property type="entry name" value="SLR6007 PROTEIN"/>
    <property type="match status" value="1"/>
</dbReference>
<reference evidence="3" key="1">
    <citation type="submission" date="2021-08" db="EMBL/GenBank/DDBJ databases">
        <title>Complete genome sequence of Chryseobacterium sp strain PS-8.</title>
        <authorList>
            <person name="Das S.K."/>
        </authorList>
    </citation>
    <scope>NUCLEOTIDE SEQUENCE</scope>
    <source>
        <strain evidence="3">PS-8</strain>
    </source>
</reference>
<accession>A0ABS9CBC5</accession>
<dbReference type="Proteomes" id="UP001430374">
    <property type="component" value="Unassembled WGS sequence"/>
</dbReference>
<protein>
    <submittedName>
        <fullName evidence="3">Type IV secretion system DNA-binding domain-containing protein</fullName>
    </submittedName>
</protein>
<dbReference type="InterPro" id="IPR027417">
    <property type="entry name" value="P-loop_NTPase"/>
</dbReference>
<dbReference type="InterPro" id="IPR002789">
    <property type="entry name" value="HerA_central"/>
</dbReference>
<dbReference type="GO" id="GO:0003677">
    <property type="term" value="F:DNA binding"/>
    <property type="evidence" value="ECO:0007669"/>
    <property type="project" value="UniProtKB-KW"/>
</dbReference>
<dbReference type="Pfam" id="PF01935">
    <property type="entry name" value="DUF87"/>
    <property type="match status" value="1"/>
</dbReference>
<dbReference type="SUPFAM" id="SSF52540">
    <property type="entry name" value="P-loop containing nucleoside triphosphate hydrolases"/>
    <property type="match status" value="1"/>
</dbReference>
<feature type="region of interest" description="Disordered" evidence="1">
    <location>
        <begin position="543"/>
        <end position="587"/>
    </location>
</feature>
<sequence>MKTHLKNWNNESLLWKIDSFDNFWAGEYLLAENSNARDKRIKHHTISIDRLLLSYPPESTSFLANLKRRFITFEEYLALISGKGQGSGLGKGSASTFALQYWKLINQPQFKLLLPASDDHETNYLELLQKALPQTKSLFFSPQPVPVPMGALKRHLLITGRSGSGKTEFLKSLFYQLQHRTHLKQQASLILLDPHGDLSEHLFSLALNIQKPERLWYIDPTWDSKKIPCINPFWQAVRDPVLIDLMAQQWAKAFAELIPETGMTLQMETILKPCLAVMFEKGECGLSDLQLFMDDTLNGDWVELGKKSSNPVFRQFFESAFLNKKYSLTKMAVYTRLQHLLNNYVFYQVMNGKSSLDLKRGMQEGKVILFNLSKGKLGEDTSRALARFVSATLLSIALQRAFESEKNRKSCYLFIDEFQNVASSSTEVIFSEARKYHLHLIVGTQTVGQLPTSLKDMVLNNTAVKLVGLNGLPALKSQAGDIGVSYAQLQHLPPYHFYLKYDHYPALKVKSPDALLRNSNKYFASEKQKELLTKHCLEKSGLYRERSVVGNPPAPNDSTAPTNNADPDSNTSSSNASDSDFTPEFGL</sequence>
<feature type="domain" description="Helicase HerA central" evidence="2">
    <location>
        <begin position="145"/>
        <end position="377"/>
    </location>
</feature>
<comment type="caution">
    <text evidence="3">The sequence shown here is derived from an EMBL/GenBank/DDBJ whole genome shotgun (WGS) entry which is preliminary data.</text>
</comment>
<dbReference type="Gene3D" id="3.40.50.300">
    <property type="entry name" value="P-loop containing nucleotide triphosphate hydrolases"/>
    <property type="match status" value="2"/>
</dbReference>
<organism evidence="3 4">
    <name type="scientific">Chryseobacterium indicum</name>
    <dbReference type="NCBI Taxonomy" id="2766954"/>
    <lineage>
        <taxon>Bacteria</taxon>
        <taxon>Pseudomonadati</taxon>
        <taxon>Bacteroidota</taxon>
        <taxon>Flavobacteriia</taxon>
        <taxon>Flavobacteriales</taxon>
        <taxon>Weeksellaceae</taxon>
        <taxon>Chryseobacterium group</taxon>
        <taxon>Chryseobacterium</taxon>
    </lineage>
</organism>
<name>A0ABS9CBC5_9FLAO</name>
<evidence type="ECO:0000313" key="4">
    <source>
        <dbReference type="Proteomes" id="UP001430374"/>
    </source>
</evidence>
<gene>
    <name evidence="3" type="ORF">H9Q08_17045</name>
</gene>
<dbReference type="EMBL" id="JACSGT010000002">
    <property type="protein sequence ID" value="MCF2220994.1"/>
    <property type="molecule type" value="Genomic_DNA"/>
</dbReference>
<dbReference type="InterPro" id="IPR051162">
    <property type="entry name" value="T4SS_component"/>
</dbReference>
<keyword evidence="3" id="KW-0238">DNA-binding</keyword>
<proteinExistence type="predicted"/>
<evidence type="ECO:0000256" key="1">
    <source>
        <dbReference type="SAM" id="MobiDB-lite"/>
    </source>
</evidence>
<feature type="compositionally biased region" description="Low complexity" evidence="1">
    <location>
        <begin position="562"/>
        <end position="580"/>
    </location>
</feature>
<evidence type="ECO:0000313" key="3">
    <source>
        <dbReference type="EMBL" id="MCF2220994.1"/>
    </source>
</evidence>